<dbReference type="EMBL" id="CP020335">
    <property type="protein sequence ID" value="QXF32004.1"/>
    <property type="molecule type" value="Genomic_DNA"/>
</dbReference>
<dbReference type="Proteomes" id="UP000693715">
    <property type="component" value="Chromosome"/>
</dbReference>
<evidence type="ECO:0008006" key="3">
    <source>
        <dbReference type="Google" id="ProtNLM"/>
    </source>
</evidence>
<keyword evidence="2" id="KW-1185">Reference proteome</keyword>
<sequence length="139" mass="15313">MLGGVNPYSYVHNPANWVDPLGLTKAPVYENPGHHDPGYLPDRQVPFNSTKSVIPPNAAELFKHSQVDPNDPKTRWVKVGEGKKSVWHRFQSSAADGSGAFHWNGSTDGVDIRGNSRAIDTKNVPRFARNMEGFKGCKS</sequence>
<evidence type="ECO:0000313" key="2">
    <source>
        <dbReference type="Proteomes" id="UP000693715"/>
    </source>
</evidence>
<gene>
    <name evidence="1" type="ORF">B0X70_01545</name>
</gene>
<protein>
    <recommendedName>
        <fullName evidence="3">RHS repeat-associated core domain-containing protein</fullName>
    </recommendedName>
</protein>
<reference evidence="1 2" key="1">
    <citation type="submission" date="2017-03" db="EMBL/GenBank/DDBJ databases">
        <title>Genome comparison of Photorhabdus luminescens strain 0813-124 phase variants.</title>
        <authorList>
            <person name="Chien C.-C."/>
            <person name="Chen W.-J."/>
            <person name="Shih M.-C."/>
            <person name="Hsieh F.-C."/>
        </authorList>
    </citation>
    <scope>NUCLEOTIDE SEQUENCE [LARGE SCALE GENOMIC DNA]</scope>
    <source>
        <strain evidence="1 2">0813-124 phase II</strain>
    </source>
</reference>
<accession>A0ABX8LV72</accession>
<name>A0ABX8LV72_9GAMM</name>
<organism evidence="1 2">
    <name type="scientific">Photorhabdus akhurstii</name>
    <dbReference type="NCBI Taxonomy" id="171438"/>
    <lineage>
        <taxon>Bacteria</taxon>
        <taxon>Pseudomonadati</taxon>
        <taxon>Pseudomonadota</taxon>
        <taxon>Gammaproteobacteria</taxon>
        <taxon>Enterobacterales</taxon>
        <taxon>Morganellaceae</taxon>
        <taxon>Photorhabdus</taxon>
    </lineage>
</organism>
<proteinExistence type="predicted"/>
<evidence type="ECO:0000313" key="1">
    <source>
        <dbReference type="EMBL" id="QXF32004.1"/>
    </source>
</evidence>